<reference evidence="1" key="1">
    <citation type="submission" date="2020-10" db="EMBL/GenBank/DDBJ databases">
        <title>Taxonomic study of unclassified bacteria belonging to the class Ktedonobacteria.</title>
        <authorList>
            <person name="Yabe S."/>
            <person name="Wang C.M."/>
            <person name="Zheng Y."/>
            <person name="Sakai Y."/>
            <person name="Cavaletti L."/>
            <person name="Monciardini P."/>
            <person name="Donadio S."/>
        </authorList>
    </citation>
    <scope>NUCLEOTIDE SEQUENCE</scope>
    <source>
        <strain evidence="1">ID150040</strain>
    </source>
</reference>
<dbReference type="AlphaFoldDB" id="A0A8J3ITE0"/>
<proteinExistence type="predicted"/>
<evidence type="ECO:0000313" key="1">
    <source>
        <dbReference type="EMBL" id="GHP00159.1"/>
    </source>
</evidence>
<comment type="caution">
    <text evidence="1">The sequence shown here is derived from an EMBL/GenBank/DDBJ whole genome shotgun (WGS) entry which is preliminary data.</text>
</comment>
<dbReference type="Proteomes" id="UP000597444">
    <property type="component" value="Unassembled WGS sequence"/>
</dbReference>
<sequence>MARLLTRLAAHPKQREAVPLPSLPYLHTLLAATAHDKAFKPGDSLSVSRHSLPLLLMPYSLTP</sequence>
<evidence type="ECO:0000313" key="2">
    <source>
        <dbReference type="Proteomes" id="UP000597444"/>
    </source>
</evidence>
<keyword evidence="2" id="KW-1185">Reference proteome</keyword>
<protein>
    <submittedName>
        <fullName evidence="1">Uncharacterized protein</fullName>
    </submittedName>
</protein>
<accession>A0A8J3ITE0</accession>
<name>A0A8J3ITE0_9CHLR</name>
<gene>
    <name evidence="1" type="ORF">KSF_102060</name>
</gene>
<organism evidence="1 2">
    <name type="scientific">Reticulibacter mediterranei</name>
    <dbReference type="NCBI Taxonomy" id="2778369"/>
    <lineage>
        <taxon>Bacteria</taxon>
        <taxon>Bacillati</taxon>
        <taxon>Chloroflexota</taxon>
        <taxon>Ktedonobacteria</taxon>
        <taxon>Ktedonobacterales</taxon>
        <taxon>Reticulibacteraceae</taxon>
        <taxon>Reticulibacter</taxon>
    </lineage>
</organism>
<dbReference type="EMBL" id="BNJK01000002">
    <property type="protein sequence ID" value="GHP00159.1"/>
    <property type="molecule type" value="Genomic_DNA"/>
</dbReference>